<dbReference type="EMBL" id="VFPM01000001">
    <property type="protein sequence ID" value="TQM64079.1"/>
    <property type="molecule type" value="Genomic_DNA"/>
</dbReference>
<evidence type="ECO:0000256" key="2">
    <source>
        <dbReference type="ARBA" id="ARBA00022475"/>
    </source>
</evidence>
<keyword evidence="9" id="KW-1185">Reference proteome</keyword>
<keyword evidence="3 6" id="KW-0812">Transmembrane</keyword>
<proteinExistence type="predicted"/>
<evidence type="ECO:0000313" key="9">
    <source>
        <dbReference type="Proteomes" id="UP000316747"/>
    </source>
</evidence>
<dbReference type="Pfam" id="PF12823">
    <property type="entry name" value="DUF3817"/>
    <property type="match status" value="1"/>
</dbReference>
<feature type="transmembrane region" description="Helical" evidence="6">
    <location>
        <begin position="61"/>
        <end position="79"/>
    </location>
</feature>
<evidence type="ECO:0000256" key="4">
    <source>
        <dbReference type="ARBA" id="ARBA00022989"/>
    </source>
</evidence>
<dbReference type="RefSeq" id="WP_141841782.1">
    <property type="nucleotide sequence ID" value="NZ_VFPM01000001.1"/>
</dbReference>
<sequence>MTTYPQSLAKPKQIRSALSFYRVMAITAGIALVILIIEMVMKYLLKQTNVLTEYWSPIHGLIYMGYAASVANLGIKCAWGAKRIVLNLLAGFVPVVPWIAERRNHAEVEAMRQRAYVAGGPSSVASERGGDGPR</sequence>
<evidence type="ECO:0000256" key="5">
    <source>
        <dbReference type="ARBA" id="ARBA00023136"/>
    </source>
</evidence>
<dbReference type="NCBIfam" id="TIGR03954">
    <property type="entry name" value="integ_memb_HG"/>
    <property type="match status" value="1"/>
</dbReference>
<feature type="transmembrane region" description="Helical" evidence="6">
    <location>
        <begin position="20"/>
        <end position="41"/>
    </location>
</feature>
<reference evidence="8 9" key="1">
    <citation type="submission" date="2019-06" db="EMBL/GenBank/DDBJ databases">
        <title>Genome sequencing of plant associated microbes to promote plant fitness in Sorghum bicolor and Oryza sativa.</title>
        <authorList>
            <person name="Coleman-Derr D."/>
        </authorList>
    </citation>
    <scope>NUCLEOTIDE SEQUENCE [LARGE SCALE GENOMIC DNA]</scope>
    <source>
        <strain evidence="8 9">KV-663</strain>
    </source>
</reference>
<keyword evidence="4 6" id="KW-1133">Transmembrane helix</keyword>
<protein>
    <submittedName>
        <fullName evidence="8">Integral membrane protein</fullName>
    </submittedName>
</protein>
<evidence type="ECO:0000256" key="3">
    <source>
        <dbReference type="ARBA" id="ARBA00022692"/>
    </source>
</evidence>
<keyword evidence="2" id="KW-1003">Cell membrane</keyword>
<evidence type="ECO:0000313" key="8">
    <source>
        <dbReference type="EMBL" id="TQM64079.1"/>
    </source>
</evidence>
<comment type="subcellular location">
    <subcellularLocation>
        <location evidence="1">Cell membrane</location>
        <topology evidence="1">Multi-pass membrane protein</topology>
    </subcellularLocation>
</comment>
<dbReference type="InterPro" id="IPR023845">
    <property type="entry name" value="DUF3817_TM"/>
</dbReference>
<keyword evidence="5 6" id="KW-0472">Membrane</keyword>
<dbReference type="PANTHER" id="PTHR40077:SF2">
    <property type="entry name" value="MEMBRANE PROTEIN"/>
    <property type="match status" value="1"/>
</dbReference>
<accession>A0A543I0G3</accession>
<evidence type="ECO:0000256" key="1">
    <source>
        <dbReference type="ARBA" id="ARBA00004651"/>
    </source>
</evidence>
<name>A0A543I0G3_9MICO</name>
<dbReference type="OrthoDB" id="9342687at2"/>
<feature type="domain" description="DUF3817" evidence="7">
    <location>
        <begin position="19"/>
        <end position="104"/>
    </location>
</feature>
<dbReference type="PANTHER" id="PTHR40077">
    <property type="entry name" value="MEMBRANE PROTEIN-RELATED"/>
    <property type="match status" value="1"/>
</dbReference>
<dbReference type="Proteomes" id="UP000316747">
    <property type="component" value="Unassembled WGS sequence"/>
</dbReference>
<evidence type="ECO:0000259" key="7">
    <source>
        <dbReference type="Pfam" id="PF12823"/>
    </source>
</evidence>
<comment type="caution">
    <text evidence="8">The sequence shown here is derived from an EMBL/GenBank/DDBJ whole genome shotgun (WGS) entry which is preliminary data.</text>
</comment>
<gene>
    <name evidence="8" type="ORF">FBY41_0439</name>
</gene>
<dbReference type="GO" id="GO:0005886">
    <property type="term" value="C:plasma membrane"/>
    <property type="evidence" value="ECO:0007669"/>
    <property type="project" value="UniProtKB-SubCell"/>
</dbReference>
<organism evidence="8 9">
    <name type="scientific">Humibacillus xanthopallidus</name>
    <dbReference type="NCBI Taxonomy" id="412689"/>
    <lineage>
        <taxon>Bacteria</taxon>
        <taxon>Bacillati</taxon>
        <taxon>Actinomycetota</taxon>
        <taxon>Actinomycetes</taxon>
        <taxon>Micrococcales</taxon>
        <taxon>Intrasporangiaceae</taxon>
        <taxon>Humibacillus</taxon>
    </lineage>
</organism>
<evidence type="ECO:0000256" key="6">
    <source>
        <dbReference type="SAM" id="Phobius"/>
    </source>
</evidence>
<dbReference type="AlphaFoldDB" id="A0A543I0G3"/>